<accession>A0A1V3WU57</accession>
<proteinExistence type="predicted"/>
<reference evidence="1 2" key="1">
    <citation type="submission" date="2017-02" db="EMBL/GenBank/DDBJ databases">
        <title>Complete genome sequences of Mycobacterium kansasii strains isolated from rhesus macaques.</title>
        <authorList>
            <person name="Panda A."/>
            <person name="Nagaraj S."/>
            <person name="Zhao X."/>
            <person name="Tettelin H."/>
            <person name="Detolla L.J."/>
        </authorList>
    </citation>
    <scope>NUCLEOTIDE SEQUENCE [LARGE SCALE GENOMIC DNA]</scope>
    <source>
        <strain evidence="1 2">11-3813</strain>
    </source>
</reference>
<gene>
    <name evidence="1" type="ORF">BZL30_6347</name>
</gene>
<evidence type="ECO:0000313" key="2">
    <source>
        <dbReference type="Proteomes" id="UP000189229"/>
    </source>
</evidence>
<dbReference type="EMBL" id="MVBM01000006">
    <property type="protein sequence ID" value="OOK70519.1"/>
    <property type="molecule type" value="Genomic_DNA"/>
</dbReference>
<sequence>MATNDCVRKTTSELVEFLPRRQPQHADRKRCRSRRKLPLVQRMLYEAALIASQINSYQLRIN</sequence>
<comment type="caution">
    <text evidence="1">The sequence shown here is derived from an EMBL/GenBank/DDBJ whole genome shotgun (WGS) entry which is preliminary data.</text>
</comment>
<name>A0A1V3WU57_MYCKA</name>
<organism evidence="1 2">
    <name type="scientific">Mycobacterium kansasii</name>
    <dbReference type="NCBI Taxonomy" id="1768"/>
    <lineage>
        <taxon>Bacteria</taxon>
        <taxon>Bacillati</taxon>
        <taxon>Actinomycetota</taxon>
        <taxon>Actinomycetes</taxon>
        <taxon>Mycobacteriales</taxon>
        <taxon>Mycobacteriaceae</taxon>
        <taxon>Mycobacterium</taxon>
    </lineage>
</organism>
<dbReference type="AlphaFoldDB" id="A0A1V3WU57"/>
<dbReference type="Proteomes" id="UP000189229">
    <property type="component" value="Unassembled WGS sequence"/>
</dbReference>
<protein>
    <submittedName>
        <fullName evidence="1">Uncharacterized protein</fullName>
    </submittedName>
</protein>
<evidence type="ECO:0000313" key="1">
    <source>
        <dbReference type="EMBL" id="OOK70519.1"/>
    </source>
</evidence>